<dbReference type="Gene3D" id="3.40.50.300">
    <property type="entry name" value="P-loop containing nucleotide triphosphate hydrolases"/>
    <property type="match status" value="1"/>
</dbReference>
<dbReference type="GO" id="GO:0004020">
    <property type="term" value="F:adenylylsulfate kinase activity"/>
    <property type="evidence" value="ECO:0007669"/>
    <property type="project" value="UniProtKB-EC"/>
</dbReference>
<sequence>MSEEGLVLWFTGRPGSGKTSIVNQVYHILKKYNKAEILDGDELRKWLSPEAGFSRDDRERHINRVIGICSILSRNGIIVFVALVSPYRKIREEARKILGKNFKEIYVKCSIETCMKRDPKGHYKLALKGEIKEMTGIQDPYEEPIDPDLIIDTEAQAIEESVQLVLDFIERVEPK</sequence>
<comment type="function">
    <text evidence="5">Catalyzes the synthesis of activated sulfate.</text>
</comment>
<evidence type="ECO:0000313" key="7">
    <source>
        <dbReference type="EMBL" id="CUR50907.1"/>
    </source>
</evidence>
<dbReference type="PANTHER" id="PTHR42700:SF1">
    <property type="entry name" value="SULFATE ADENYLYLTRANSFERASE"/>
    <property type="match status" value="1"/>
</dbReference>
<keyword evidence="2 5" id="KW-0808">Transferase</keyword>
<dbReference type="GO" id="GO:0019379">
    <property type="term" value="P:sulfate assimilation, phosphoadenylyl sulfate reduction by phosphoadenylyl-sulfate reductase (thioredoxin)"/>
    <property type="evidence" value="ECO:0007669"/>
    <property type="project" value="TreeGrafter"/>
</dbReference>
<dbReference type="CDD" id="cd02027">
    <property type="entry name" value="APSK"/>
    <property type="match status" value="1"/>
</dbReference>
<protein>
    <recommendedName>
        <fullName evidence="1 5">Adenylyl-sulfate kinase</fullName>
        <ecNumber evidence="1 5">2.7.1.25</ecNumber>
    </recommendedName>
</protein>
<evidence type="ECO:0000256" key="1">
    <source>
        <dbReference type="ARBA" id="ARBA00012121"/>
    </source>
</evidence>
<dbReference type="EMBL" id="LN890280">
    <property type="protein sequence ID" value="CUR50907.1"/>
    <property type="molecule type" value="Genomic_DNA"/>
</dbReference>
<dbReference type="GO" id="GO:0008705">
    <property type="term" value="F:methionine synthase activity"/>
    <property type="evidence" value="ECO:0007669"/>
    <property type="project" value="InterPro"/>
</dbReference>
<evidence type="ECO:0000259" key="6">
    <source>
        <dbReference type="PROSITE" id="PS50974"/>
    </source>
</evidence>
<accession>A0A128A0P7</accession>
<dbReference type="GO" id="GO:0004781">
    <property type="term" value="F:sulfate adenylyltransferase (ATP) activity"/>
    <property type="evidence" value="ECO:0007669"/>
    <property type="project" value="TreeGrafter"/>
</dbReference>
<proteinExistence type="inferred from homology"/>
<dbReference type="KEGG" id="ndv:NDEV_0142"/>
<dbReference type="PANTHER" id="PTHR42700">
    <property type="entry name" value="SULFATE ADENYLYLTRANSFERASE"/>
    <property type="match status" value="1"/>
</dbReference>
<dbReference type="GO" id="GO:0070814">
    <property type="term" value="P:hydrogen sulfide biosynthetic process"/>
    <property type="evidence" value="ECO:0007669"/>
    <property type="project" value="UniProtKB-UniPathway"/>
</dbReference>
<dbReference type="AlphaFoldDB" id="A0A128A0P7"/>
<dbReference type="Proteomes" id="UP000196239">
    <property type="component" value="Chromosome 1"/>
</dbReference>
<dbReference type="InterPro" id="IPR059117">
    <property type="entry name" value="APS_kinase_dom"/>
</dbReference>
<reference evidence="8" key="1">
    <citation type="submission" date="2015-10" db="EMBL/GenBank/DDBJ databases">
        <authorList>
            <person name="Lehtovirta-Morley L.E."/>
            <person name="Vieille C."/>
        </authorList>
    </citation>
    <scope>NUCLEOTIDE SEQUENCE [LARGE SCALE GENOMIC DNA]</scope>
</reference>
<dbReference type="Pfam" id="PF01583">
    <property type="entry name" value="APS_kinase"/>
    <property type="match status" value="1"/>
</dbReference>
<evidence type="ECO:0000256" key="2">
    <source>
        <dbReference type="ARBA" id="ARBA00022679"/>
    </source>
</evidence>
<dbReference type="InterPro" id="IPR004223">
    <property type="entry name" value="VitB12-dep_Met_synth_activ_dom"/>
</dbReference>
<dbReference type="InterPro" id="IPR050512">
    <property type="entry name" value="Sulf_AdTrans/APS_kinase"/>
</dbReference>
<dbReference type="PROSITE" id="PS50974">
    <property type="entry name" value="ADOMET_ACTIVATION"/>
    <property type="match status" value="1"/>
</dbReference>
<dbReference type="EC" id="2.7.1.25" evidence="1 5"/>
<dbReference type="NCBIfam" id="TIGR00455">
    <property type="entry name" value="apsK"/>
    <property type="match status" value="1"/>
</dbReference>
<dbReference type="GO" id="GO:0005524">
    <property type="term" value="F:ATP binding"/>
    <property type="evidence" value="ECO:0007669"/>
    <property type="project" value="UniProtKB-KW"/>
</dbReference>
<evidence type="ECO:0000313" key="8">
    <source>
        <dbReference type="Proteomes" id="UP000196239"/>
    </source>
</evidence>
<dbReference type="GO" id="GO:0010134">
    <property type="term" value="P:sulfate assimilation via adenylyl sulfate reduction"/>
    <property type="evidence" value="ECO:0007669"/>
    <property type="project" value="TreeGrafter"/>
</dbReference>
<dbReference type="GO" id="GO:0005737">
    <property type="term" value="C:cytoplasm"/>
    <property type="evidence" value="ECO:0007669"/>
    <property type="project" value="TreeGrafter"/>
</dbReference>
<keyword evidence="4 5" id="KW-0067">ATP-binding</keyword>
<feature type="domain" description="AdoMet activation" evidence="6">
    <location>
        <begin position="1"/>
        <end position="56"/>
    </location>
</feature>
<evidence type="ECO:0000256" key="4">
    <source>
        <dbReference type="ARBA" id="ARBA00022840"/>
    </source>
</evidence>
<dbReference type="UniPathway" id="UPA00140">
    <property type="reaction ID" value="UER00205"/>
</dbReference>
<comment type="catalytic activity">
    <reaction evidence="5">
        <text>adenosine 5'-phosphosulfate + ATP = 3'-phosphoadenylyl sulfate + ADP + H(+)</text>
        <dbReference type="Rhea" id="RHEA:24152"/>
        <dbReference type="ChEBI" id="CHEBI:15378"/>
        <dbReference type="ChEBI" id="CHEBI:30616"/>
        <dbReference type="ChEBI" id="CHEBI:58243"/>
        <dbReference type="ChEBI" id="CHEBI:58339"/>
        <dbReference type="ChEBI" id="CHEBI:456216"/>
        <dbReference type="EC" id="2.7.1.25"/>
    </reaction>
</comment>
<dbReference type="InterPro" id="IPR002891">
    <property type="entry name" value="APS"/>
</dbReference>
<gene>
    <name evidence="7" type="primary">cysC</name>
    <name evidence="7" type="ORF">NDEV_0142</name>
</gene>
<name>A0A128A0P7_9ARCH</name>
<keyword evidence="8" id="KW-1185">Reference proteome</keyword>
<evidence type="ECO:0000256" key="5">
    <source>
        <dbReference type="RuleBase" id="RU004347"/>
    </source>
</evidence>
<dbReference type="SUPFAM" id="SSF52540">
    <property type="entry name" value="P-loop containing nucleoside triphosphate hydrolases"/>
    <property type="match status" value="1"/>
</dbReference>
<keyword evidence="5 7" id="KW-0418">Kinase</keyword>
<comment type="pathway">
    <text evidence="5">Sulfur metabolism; hydrogen sulfide biosynthesis; sulfite from sulfate: step 2/3.</text>
</comment>
<keyword evidence="3 5" id="KW-0547">Nucleotide-binding</keyword>
<organism evidence="7 8">
    <name type="scientific">Nitrosotalea devaniterrae</name>
    <dbReference type="NCBI Taxonomy" id="1078905"/>
    <lineage>
        <taxon>Archaea</taxon>
        <taxon>Nitrososphaerota</taxon>
        <taxon>Nitrososphaeria</taxon>
        <taxon>Nitrosotaleales</taxon>
        <taxon>Nitrosotaleaceae</taxon>
        <taxon>Nitrosotalea</taxon>
    </lineage>
</organism>
<comment type="similarity">
    <text evidence="5">Belongs to the APS kinase family.</text>
</comment>
<evidence type="ECO:0000256" key="3">
    <source>
        <dbReference type="ARBA" id="ARBA00022741"/>
    </source>
</evidence>
<dbReference type="InterPro" id="IPR027417">
    <property type="entry name" value="P-loop_NTPase"/>
</dbReference>